<dbReference type="InterPro" id="IPR058922">
    <property type="entry name" value="WHD_DRP"/>
</dbReference>
<keyword evidence="1" id="KW-0677">Repeat</keyword>
<organism evidence="7">
    <name type="scientific">Salvia splendens</name>
    <name type="common">Scarlet sage</name>
    <dbReference type="NCBI Taxonomy" id="180675"/>
    <lineage>
        <taxon>Eukaryota</taxon>
        <taxon>Viridiplantae</taxon>
        <taxon>Streptophyta</taxon>
        <taxon>Embryophyta</taxon>
        <taxon>Tracheophyta</taxon>
        <taxon>Spermatophyta</taxon>
        <taxon>Magnoliopsida</taxon>
        <taxon>eudicotyledons</taxon>
        <taxon>Gunneridae</taxon>
        <taxon>Pentapetalae</taxon>
        <taxon>asterids</taxon>
        <taxon>lamiids</taxon>
        <taxon>Lamiales</taxon>
        <taxon>Lamiaceae</taxon>
        <taxon>Nepetoideae</taxon>
        <taxon>Mentheae</taxon>
        <taxon>Salviinae</taxon>
        <taxon>Salvia</taxon>
        <taxon>Salvia subgen. Calosphace</taxon>
        <taxon>core Calosphace</taxon>
    </lineage>
</organism>
<evidence type="ECO:0000259" key="6">
    <source>
        <dbReference type="Pfam" id="PF23559"/>
    </source>
</evidence>
<dbReference type="Gene3D" id="1.20.5.4130">
    <property type="match status" value="1"/>
</dbReference>
<evidence type="ECO:0000259" key="5">
    <source>
        <dbReference type="Pfam" id="PF18052"/>
    </source>
</evidence>
<proteinExistence type="predicted"/>
<protein>
    <recommendedName>
        <fullName evidence="9">Rx N-terminal domain-containing protein</fullName>
    </recommendedName>
</protein>
<reference evidence="7" key="2">
    <citation type="submission" date="2020-08" db="EMBL/GenBank/DDBJ databases">
        <title>Plant Genome Project.</title>
        <authorList>
            <person name="Zhang R.-G."/>
        </authorList>
    </citation>
    <scope>NUCLEOTIDE SEQUENCE</scope>
    <source>
        <strain evidence="7">Huo1</strain>
        <tissue evidence="7">Leaf</tissue>
    </source>
</reference>
<evidence type="ECO:0000313" key="8">
    <source>
        <dbReference type="Proteomes" id="UP000298416"/>
    </source>
</evidence>
<reference evidence="7" key="1">
    <citation type="submission" date="2018-01" db="EMBL/GenBank/DDBJ databases">
        <authorList>
            <person name="Mao J.F."/>
        </authorList>
    </citation>
    <scope>NUCLEOTIDE SEQUENCE</scope>
    <source>
        <strain evidence="7">Huo1</strain>
        <tissue evidence="7">Leaf</tissue>
    </source>
</reference>
<gene>
    <name evidence="7" type="ORF">SASPL_139455</name>
</gene>
<evidence type="ECO:0008006" key="9">
    <source>
        <dbReference type="Google" id="ProtNLM"/>
    </source>
</evidence>
<keyword evidence="4" id="KW-0067">ATP-binding</keyword>
<evidence type="ECO:0000313" key="7">
    <source>
        <dbReference type="EMBL" id="KAG6398005.1"/>
    </source>
</evidence>
<name>A0A8X8WNF2_SALSN</name>
<keyword evidence="3" id="KW-0611">Plant defense</keyword>
<dbReference type="InterPro" id="IPR041118">
    <property type="entry name" value="Rx_N"/>
</dbReference>
<dbReference type="GO" id="GO:0098542">
    <property type="term" value="P:defense response to other organism"/>
    <property type="evidence" value="ECO:0007669"/>
    <property type="project" value="TreeGrafter"/>
</dbReference>
<dbReference type="InterPro" id="IPR044974">
    <property type="entry name" value="Disease_R_plants"/>
</dbReference>
<evidence type="ECO:0000256" key="1">
    <source>
        <dbReference type="ARBA" id="ARBA00022737"/>
    </source>
</evidence>
<evidence type="ECO:0000256" key="4">
    <source>
        <dbReference type="ARBA" id="ARBA00022840"/>
    </source>
</evidence>
<dbReference type="EMBL" id="PNBA02000015">
    <property type="protein sequence ID" value="KAG6398005.1"/>
    <property type="molecule type" value="Genomic_DNA"/>
</dbReference>
<accession>A0A8X8WNF2</accession>
<dbReference type="AlphaFoldDB" id="A0A8X8WNF2"/>
<feature type="domain" description="Disease resistance N-terminal" evidence="5">
    <location>
        <begin position="23"/>
        <end position="66"/>
    </location>
</feature>
<keyword evidence="2" id="KW-0547">Nucleotide-binding</keyword>
<dbReference type="Proteomes" id="UP000298416">
    <property type="component" value="Unassembled WGS sequence"/>
</dbReference>
<dbReference type="PANTHER" id="PTHR23155:SF1205">
    <property type="entry name" value="DISEASE RESISTANCE PROTEIN RPM1"/>
    <property type="match status" value="1"/>
</dbReference>
<dbReference type="PANTHER" id="PTHR23155">
    <property type="entry name" value="DISEASE RESISTANCE PROTEIN RP"/>
    <property type="match status" value="1"/>
</dbReference>
<dbReference type="GO" id="GO:0000166">
    <property type="term" value="F:nucleotide binding"/>
    <property type="evidence" value="ECO:0007669"/>
    <property type="project" value="UniProtKB-KW"/>
</dbReference>
<keyword evidence="8" id="KW-1185">Reference proteome</keyword>
<feature type="domain" description="Disease resistance protein winged helix" evidence="6">
    <location>
        <begin position="150"/>
        <end position="220"/>
    </location>
</feature>
<evidence type="ECO:0000256" key="2">
    <source>
        <dbReference type="ARBA" id="ARBA00022741"/>
    </source>
</evidence>
<sequence length="319" mass="36957">MAEAVISVVVEIELQLLSKITFEKRGVNDLSVKSWLKKLENTAYEMDDILDEWNYSLLKHNIEASAEPEPEPKKMILKEKNDFEFVISLPTTDHPVPNSCRVQSTSLIEFEKVRGSDVERNKGKKFLLVLDDVWTEKYDEWEPLKINLRKDHKIQADRLIEEWMAQGYLGSDSGNGAVELKGRENLRNLAMRSLFQDIEKSESGEQIEWCKMHDIVHAFAVFLRKNDNKDGVAKMRKESCQVCDPLLVSQAKEYCSLFLDNRRHVGLCDCISSVRVFGLKRSFHDPLLQGMEKLIHVRRLELSGNKLKDEDLKNICRLY</sequence>
<dbReference type="Pfam" id="PF23559">
    <property type="entry name" value="WHD_DRP"/>
    <property type="match status" value="1"/>
</dbReference>
<comment type="caution">
    <text evidence="7">The sequence shown here is derived from an EMBL/GenBank/DDBJ whole genome shotgun (WGS) entry which is preliminary data.</text>
</comment>
<dbReference type="Pfam" id="PF18052">
    <property type="entry name" value="Rx_N"/>
    <property type="match status" value="1"/>
</dbReference>
<evidence type="ECO:0000256" key="3">
    <source>
        <dbReference type="ARBA" id="ARBA00022821"/>
    </source>
</evidence>